<sequence length="424" mass="45367">MLITASSRLRPLILFAYYSFAFVLALATCAGHLNTVYAQASPASAQPAPASKQAAPVSPHDIADTWQGTLHAGQDLRTVVKITKDDKGAYKGVFYSLDQGGQPINLDSVTLNGQDVKFVLKLAGLTYEGKLSADGKTIDGASSQGGGSLPLVLTRATPETAWEIPKPQPPPKPMAADADPSFEVATIKPNNTGATSMQGLVIRGRKFLTRASSLGDLISFAYEVQAKQIVNAPDWLDKDRYDIEAVPEQEGVPNPEQIRIMIRKLLADRFALKFHHDKRDMSAYVLTVGKDGQKLKPTQLQGNLPGIGIRPGTGGITLNMANATVSDFTGFLQILVLDRPVVDKTGIQGRYDYQCTFTPDDSQFGGHPPPMPNQGNKDGSTDTAAAAAPSLYDAVQQELGLKLSAEKTSVDVIAIDHVDKPSAN</sequence>
<reference evidence="2" key="1">
    <citation type="submission" date="2023-03" db="EMBL/GenBank/DDBJ databases">
        <title>Edaphobacter sp.</title>
        <authorList>
            <person name="Huber K.J."/>
            <person name="Papendorf J."/>
            <person name="Pilke C."/>
            <person name="Bunk B."/>
            <person name="Sproeer C."/>
            <person name="Pester M."/>
        </authorList>
    </citation>
    <scope>NUCLEOTIDE SEQUENCE</scope>
    <source>
        <strain evidence="2">DSM 110680</strain>
    </source>
</reference>
<protein>
    <submittedName>
        <fullName evidence="2">TIGR03435 family protein</fullName>
    </submittedName>
</protein>
<accession>A0AAU7DL28</accession>
<name>A0AAU7DL28_9BACT</name>
<dbReference type="Pfam" id="PF12543">
    <property type="entry name" value="DUF3738"/>
    <property type="match status" value="1"/>
</dbReference>
<organism evidence="2">
    <name type="scientific">Telmatobacter sp. DSM 110680</name>
    <dbReference type="NCBI Taxonomy" id="3036704"/>
    <lineage>
        <taxon>Bacteria</taxon>
        <taxon>Pseudomonadati</taxon>
        <taxon>Acidobacteriota</taxon>
        <taxon>Terriglobia</taxon>
        <taxon>Terriglobales</taxon>
        <taxon>Acidobacteriaceae</taxon>
        <taxon>Telmatobacter</taxon>
    </lineage>
</organism>
<evidence type="ECO:0000256" key="1">
    <source>
        <dbReference type="SAM" id="MobiDB-lite"/>
    </source>
</evidence>
<dbReference type="RefSeq" id="WP_348262701.1">
    <property type="nucleotide sequence ID" value="NZ_CP121196.1"/>
</dbReference>
<dbReference type="NCBIfam" id="TIGR03435">
    <property type="entry name" value="Soli_TIGR03435"/>
    <property type="match status" value="1"/>
</dbReference>
<dbReference type="InterPro" id="IPR017801">
    <property type="entry name" value="DUF3738"/>
</dbReference>
<evidence type="ECO:0000313" key="2">
    <source>
        <dbReference type="EMBL" id="XBH17476.1"/>
    </source>
</evidence>
<dbReference type="AlphaFoldDB" id="A0AAU7DL28"/>
<proteinExistence type="predicted"/>
<gene>
    <name evidence="2" type="ORF">P8935_23285</name>
</gene>
<feature type="region of interest" description="Disordered" evidence="1">
    <location>
        <begin position="359"/>
        <end position="389"/>
    </location>
</feature>
<dbReference type="EMBL" id="CP121196">
    <property type="protein sequence ID" value="XBH17476.1"/>
    <property type="molecule type" value="Genomic_DNA"/>
</dbReference>
<feature type="compositionally biased region" description="Polar residues" evidence="1">
    <location>
        <begin position="373"/>
        <end position="383"/>
    </location>
</feature>